<comment type="similarity">
    <text evidence="1 16">Belongs to the DNA polymerase type-A family.</text>
</comment>
<dbReference type="SUPFAM" id="SSF47807">
    <property type="entry name" value="5' to 3' exonuclease, C-terminal subdomain"/>
    <property type="match status" value="1"/>
</dbReference>
<dbReference type="Pfam" id="PF00476">
    <property type="entry name" value="DNA_pol_A"/>
    <property type="match status" value="1"/>
</dbReference>
<dbReference type="SUPFAM" id="SSF56672">
    <property type="entry name" value="DNA/RNA polymerases"/>
    <property type="match status" value="1"/>
</dbReference>
<dbReference type="Pfam" id="PF01367">
    <property type="entry name" value="5_3_exonuc"/>
    <property type="match status" value="1"/>
</dbReference>
<evidence type="ECO:0000259" key="18">
    <source>
        <dbReference type="SMART" id="SM00475"/>
    </source>
</evidence>
<evidence type="ECO:0000256" key="13">
    <source>
        <dbReference type="ARBA" id="ARBA00023204"/>
    </source>
</evidence>
<dbReference type="PRINTS" id="PR00868">
    <property type="entry name" value="DNAPOLI"/>
</dbReference>
<evidence type="ECO:0000256" key="11">
    <source>
        <dbReference type="ARBA" id="ARBA00022932"/>
    </source>
</evidence>
<keyword evidence="4 16" id="KW-0808">Transferase</keyword>
<dbReference type="InterPro" id="IPR018320">
    <property type="entry name" value="DNA_polymerase_1"/>
</dbReference>
<dbReference type="SMART" id="SM00279">
    <property type="entry name" value="HhH2"/>
    <property type="match status" value="1"/>
</dbReference>
<evidence type="ECO:0000256" key="4">
    <source>
        <dbReference type="ARBA" id="ARBA00022679"/>
    </source>
</evidence>
<evidence type="ECO:0000256" key="9">
    <source>
        <dbReference type="ARBA" id="ARBA00022801"/>
    </source>
</evidence>
<dbReference type="InterPro" id="IPR012337">
    <property type="entry name" value="RNaseH-like_sf"/>
</dbReference>
<evidence type="ECO:0000256" key="3">
    <source>
        <dbReference type="ARBA" id="ARBA00020311"/>
    </source>
</evidence>
<dbReference type="SUPFAM" id="SSF53098">
    <property type="entry name" value="Ribonuclease H-like"/>
    <property type="match status" value="1"/>
</dbReference>
<dbReference type="PROSITE" id="PS00447">
    <property type="entry name" value="DNA_POLYMERASE_A"/>
    <property type="match status" value="1"/>
</dbReference>
<dbReference type="CDD" id="cd09859">
    <property type="entry name" value="PIN_53EXO"/>
    <property type="match status" value="1"/>
</dbReference>
<evidence type="ECO:0000259" key="17">
    <source>
        <dbReference type="SMART" id="SM00474"/>
    </source>
</evidence>
<name>A0A377JUT3_9HELI</name>
<comment type="function">
    <text evidence="16">In addition to polymerase activity, this DNA polymerase exhibits 3'-5' and 5'-3' exonuclease activity.</text>
</comment>
<evidence type="ECO:0000313" key="20">
    <source>
        <dbReference type="EMBL" id="STP11741.1"/>
    </source>
</evidence>
<dbReference type="Gene3D" id="3.40.50.1010">
    <property type="entry name" value="5'-nuclease"/>
    <property type="match status" value="1"/>
</dbReference>
<dbReference type="PANTHER" id="PTHR10133:SF27">
    <property type="entry name" value="DNA POLYMERASE NU"/>
    <property type="match status" value="1"/>
</dbReference>
<comment type="catalytic activity">
    <reaction evidence="14 16">
        <text>DNA(n) + a 2'-deoxyribonucleoside 5'-triphosphate = DNA(n+1) + diphosphate</text>
        <dbReference type="Rhea" id="RHEA:22508"/>
        <dbReference type="Rhea" id="RHEA-COMP:17339"/>
        <dbReference type="Rhea" id="RHEA-COMP:17340"/>
        <dbReference type="ChEBI" id="CHEBI:33019"/>
        <dbReference type="ChEBI" id="CHEBI:61560"/>
        <dbReference type="ChEBI" id="CHEBI:173112"/>
        <dbReference type="EC" id="2.7.7.7"/>
    </reaction>
</comment>
<dbReference type="EMBL" id="UGHX01000001">
    <property type="protein sequence ID" value="STP11741.1"/>
    <property type="molecule type" value="Genomic_DNA"/>
</dbReference>
<dbReference type="AlphaFoldDB" id="A0A377JUT3"/>
<dbReference type="GO" id="GO:0008409">
    <property type="term" value="F:5'-3' exonuclease activity"/>
    <property type="evidence" value="ECO:0007669"/>
    <property type="project" value="UniProtKB-UniRule"/>
</dbReference>
<dbReference type="NCBIfam" id="TIGR00593">
    <property type="entry name" value="pola"/>
    <property type="match status" value="1"/>
</dbReference>
<dbReference type="InterPro" id="IPR020046">
    <property type="entry name" value="5-3_exonucl_a-hlix_arch_N"/>
</dbReference>
<dbReference type="RefSeq" id="WP_115722254.1">
    <property type="nucleotide sequence ID" value="NZ_UGHX01000001.1"/>
</dbReference>
<dbReference type="Pfam" id="PF02739">
    <property type="entry name" value="5_3_exonuc_N"/>
    <property type="match status" value="1"/>
</dbReference>
<dbReference type="CDD" id="cd08637">
    <property type="entry name" value="DNA_pol_A_pol_I_C"/>
    <property type="match status" value="1"/>
</dbReference>
<sequence>MNTLSVIDTFGFFFRSFYALPPLKNSQGFPTGLLVGFCNLLQSLYKDPSCTYIAFALEGGGKNKRRDIYSEYKANRQAAPEELRLQLPIAIEWIAKMGFLNISVEGYEADDVIASINKVANAQNIAVRIISHDKDLYQLIDENTYIYDPIGKKDIKEAQCLQKYGVYPKNFIDYQSLVGDSSDNVMGVKGIGAKSAQKLIQRFGSIESLYARIDEVESATTPRIAKLIKEGKDNAFLSKRLVTLYDNLLENIDLNKCLMPESNPMLKIFDELKKYELKNIISKIQSPYERYTQKKSAQRGIGSLQSTQSPQNVESKKDEAFSFTPHLLDTLESVESVLDSIPQGVRVGFDCESDSLDLQEAQLVGFSFCFDGSNAYYVPVGHRYLGVGNQLNLQEAKNAISRIFTHPLIGHNLKFDLSLIYRTLGLEHNGKIYDSMILSWLYDSIAPVGLDKQMLKWFNHTMISFDSVVPKGENFSQVNITTATQYAAEDAVATFRLYHRLEDEFHKREWGGILELAENLEYPFIKVLMDMELEGIQVDIGLLENLRRKSGEHITELSQKIYDLCGENFNLNSPQQLAHILFENLKLKPGRSVKGGLSTDEKTLLAIIDSHPVIELILDYRESNKLKSTYIEPLLRLGRANAAHRIHTSFLQNGTATGRLSSKSPNLQNIPVRREEGRKIRQAFISKENHSLISIDYSQIELRLLAHFCKDPSLVESFMQDKDIHFETAARLFGEQEAAQKRFIAKSINFGLIYGMGSKKLSQTLQIPLKQAKEYIESYFALFPTIKDFLNAQEEFLLENGYSQTLLGHRRYFDFKRATDFMKANFLREGINSIFQGSAADLIKLSMCEIHKRYAKSDLKMLLQVHDELIFEAPSERAENYAKEVADIMNNIYKLEVPLKCGIAIGTNWAELK</sequence>
<keyword evidence="8 16" id="KW-0227">DNA damage</keyword>
<evidence type="ECO:0000313" key="21">
    <source>
        <dbReference type="Proteomes" id="UP000255103"/>
    </source>
</evidence>
<keyword evidence="11 16" id="KW-0239">DNA-directed DNA polymerase</keyword>
<dbReference type="InterPro" id="IPR002421">
    <property type="entry name" value="5-3_exonuclease"/>
</dbReference>
<gene>
    <name evidence="16 20" type="primary">polA</name>
    <name evidence="20" type="ORF">NCTC12219_01640</name>
</gene>
<dbReference type="Gene3D" id="3.30.420.10">
    <property type="entry name" value="Ribonuclease H-like superfamily/Ribonuclease H"/>
    <property type="match status" value="1"/>
</dbReference>
<keyword evidence="5 16" id="KW-0548">Nucleotidyltransferase</keyword>
<feature type="domain" description="DNA-directed DNA polymerase family A palm" evidence="19">
    <location>
        <begin position="677"/>
        <end position="877"/>
    </location>
</feature>
<dbReference type="SUPFAM" id="SSF88723">
    <property type="entry name" value="PIN domain-like"/>
    <property type="match status" value="1"/>
</dbReference>
<feature type="domain" description="3'-5' exonuclease" evidence="17">
    <location>
        <begin position="325"/>
        <end position="506"/>
    </location>
</feature>
<dbReference type="GO" id="GO:0006302">
    <property type="term" value="P:double-strand break repair"/>
    <property type="evidence" value="ECO:0007669"/>
    <property type="project" value="TreeGrafter"/>
</dbReference>
<evidence type="ECO:0000256" key="6">
    <source>
        <dbReference type="ARBA" id="ARBA00022705"/>
    </source>
</evidence>
<dbReference type="NCBIfam" id="NF004397">
    <property type="entry name" value="PRK05755.1"/>
    <property type="match status" value="1"/>
</dbReference>
<dbReference type="CDD" id="cd06139">
    <property type="entry name" value="DNA_polA_I_Ecoli_like_exo"/>
    <property type="match status" value="1"/>
</dbReference>
<dbReference type="InterPro" id="IPR029060">
    <property type="entry name" value="PIN-like_dom_sf"/>
</dbReference>
<evidence type="ECO:0000256" key="12">
    <source>
        <dbReference type="ARBA" id="ARBA00023125"/>
    </source>
</evidence>
<organism evidence="20 21">
    <name type="scientific">Helicobacter cinaedi</name>
    <dbReference type="NCBI Taxonomy" id="213"/>
    <lineage>
        <taxon>Bacteria</taxon>
        <taxon>Pseudomonadati</taxon>
        <taxon>Campylobacterota</taxon>
        <taxon>Epsilonproteobacteria</taxon>
        <taxon>Campylobacterales</taxon>
        <taxon>Helicobacteraceae</taxon>
        <taxon>Helicobacter</taxon>
    </lineage>
</organism>
<proteinExistence type="inferred from homology"/>
<evidence type="ECO:0000259" key="19">
    <source>
        <dbReference type="SMART" id="SM00482"/>
    </source>
</evidence>
<dbReference type="InterPro" id="IPR008918">
    <property type="entry name" value="HhH2"/>
</dbReference>
<dbReference type="Gene3D" id="3.30.70.370">
    <property type="match status" value="1"/>
</dbReference>
<evidence type="ECO:0000256" key="1">
    <source>
        <dbReference type="ARBA" id="ARBA00007705"/>
    </source>
</evidence>
<evidence type="ECO:0000256" key="2">
    <source>
        <dbReference type="ARBA" id="ARBA00012417"/>
    </source>
</evidence>
<accession>A0A377JUT3</accession>
<dbReference type="FunFam" id="1.20.1060.10:FF:000001">
    <property type="entry name" value="DNA polymerase I"/>
    <property type="match status" value="1"/>
</dbReference>
<dbReference type="PANTHER" id="PTHR10133">
    <property type="entry name" value="DNA POLYMERASE I"/>
    <property type="match status" value="1"/>
</dbReference>
<dbReference type="SMART" id="SM00482">
    <property type="entry name" value="POLAc"/>
    <property type="match status" value="1"/>
</dbReference>
<dbReference type="Proteomes" id="UP000255103">
    <property type="component" value="Unassembled WGS sequence"/>
</dbReference>
<keyword evidence="7" id="KW-0540">Nuclease</keyword>
<dbReference type="InterPro" id="IPR019760">
    <property type="entry name" value="DNA-dir_DNA_pol_A_CS"/>
</dbReference>
<dbReference type="InterPro" id="IPR043502">
    <property type="entry name" value="DNA/RNA_pol_sf"/>
</dbReference>
<evidence type="ECO:0000256" key="5">
    <source>
        <dbReference type="ARBA" id="ARBA00022695"/>
    </source>
</evidence>
<evidence type="ECO:0000256" key="10">
    <source>
        <dbReference type="ARBA" id="ARBA00022839"/>
    </source>
</evidence>
<dbReference type="SMART" id="SM00475">
    <property type="entry name" value="53EXOc"/>
    <property type="match status" value="1"/>
</dbReference>
<dbReference type="CDD" id="cd09898">
    <property type="entry name" value="H3TH_53EXO"/>
    <property type="match status" value="1"/>
</dbReference>
<dbReference type="InterPro" id="IPR020045">
    <property type="entry name" value="DNA_polI_H3TH"/>
</dbReference>
<keyword evidence="10 16" id="KW-0269">Exonuclease</keyword>
<dbReference type="Gene3D" id="1.10.150.20">
    <property type="entry name" value="5' to 3' exonuclease, C-terminal subdomain"/>
    <property type="match status" value="2"/>
</dbReference>
<dbReference type="InterPro" id="IPR002562">
    <property type="entry name" value="3'-5'_exonuclease_dom"/>
</dbReference>
<dbReference type="FunFam" id="1.10.150.20:FF:000003">
    <property type="entry name" value="DNA polymerase I"/>
    <property type="match status" value="1"/>
</dbReference>
<feature type="domain" description="5'-3' exonuclease" evidence="18">
    <location>
        <begin position="1"/>
        <end position="260"/>
    </location>
</feature>
<dbReference type="GO" id="GO:0008408">
    <property type="term" value="F:3'-5' exonuclease activity"/>
    <property type="evidence" value="ECO:0007669"/>
    <property type="project" value="UniProtKB-UniRule"/>
</dbReference>
<evidence type="ECO:0000256" key="7">
    <source>
        <dbReference type="ARBA" id="ARBA00022722"/>
    </source>
</evidence>
<reference evidence="20 21" key="1">
    <citation type="submission" date="2018-06" db="EMBL/GenBank/DDBJ databases">
        <authorList>
            <consortium name="Pathogen Informatics"/>
            <person name="Doyle S."/>
        </authorList>
    </citation>
    <scope>NUCLEOTIDE SEQUENCE [LARGE SCALE GENOMIC DNA]</scope>
    <source>
        <strain evidence="20 21">NCTC12219</strain>
    </source>
</reference>
<dbReference type="EC" id="2.7.7.7" evidence="2 15"/>
<dbReference type="InterPro" id="IPR036397">
    <property type="entry name" value="RNaseH_sf"/>
</dbReference>
<dbReference type="FunFam" id="1.10.150.20:FF:000002">
    <property type="entry name" value="DNA polymerase I"/>
    <property type="match status" value="1"/>
</dbReference>
<evidence type="ECO:0000256" key="8">
    <source>
        <dbReference type="ARBA" id="ARBA00022763"/>
    </source>
</evidence>
<protein>
    <recommendedName>
        <fullName evidence="3 15">DNA polymerase I</fullName>
        <ecNumber evidence="2 15">2.7.7.7</ecNumber>
    </recommendedName>
</protein>
<keyword evidence="9 16" id="KW-0378">Hydrolase</keyword>
<dbReference type="Pfam" id="PF01612">
    <property type="entry name" value="DNA_pol_A_exo1"/>
    <property type="match status" value="1"/>
</dbReference>
<evidence type="ECO:0000256" key="16">
    <source>
        <dbReference type="RuleBase" id="RU004460"/>
    </source>
</evidence>
<keyword evidence="13 16" id="KW-0234">DNA repair</keyword>
<dbReference type="InterPro" id="IPR036279">
    <property type="entry name" value="5-3_exonuclease_C_sf"/>
</dbReference>
<evidence type="ECO:0000256" key="14">
    <source>
        <dbReference type="ARBA" id="ARBA00049244"/>
    </source>
</evidence>
<dbReference type="InterPro" id="IPR002298">
    <property type="entry name" value="DNA_polymerase_A"/>
</dbReference>
<evidence type="ECO:0000256" key="15">
    <source>
        <dbReference type="NCBIfam" id="TIGR00593"/>
    </source>
</evidence>
<dbReference type="Gene3D" id="1.20.1060.10">
    <property type="entry name" value="Taq DNA Polymerase, Chain T, domain 4"/>
    <property type="match status" value="1"/>
</dbReference>
<dbReference type="SMART" id="SM00474">
    <property type="entry name" value="35EXOc"/>
    <property type="match status" value="1"/>
</dbReference>
<keyword evidence="6 16" id="KW-0235">DNA replication</keyword>
<keyword evidence="12 16" id="KW-0238">DNA-binding</keyword>
<dbReference type="GO" id="GO:0006261">
    <property type="term" value="P:DNA-templated DNA replication"/>
    <property type="evidence" value="ECO:0007669"/>
    <property type="project" value="UniProtKB-UniRule"/>
</dbReference>
<dbReference type="GO" id="GO:0003887">
    <property type="term" value="F:DNA-directed DNA polymerase activity"/>
    <property type="evidence" value="ECO:0007669"/>
    <property type="project" value="UniProtKB-UniRule"/>
</dbReference>
<dbReference type="GO" id="GO:0003677">
    <property type="term" value="F:DNA binding"/>
    <property type="evidence" value="ECO:0007669"/>
    <property type="project" value="UniProtKB-UniRule"/>
</dbReference>
<dbReference type="InterPro" id="IPR001098">
    <property type="entry name" value="DNA-dir_DNA_pol_A_palm_dom"/>
</dbReference>